<keyword evidence="5" id="KW-0255">Endonuclease</keyword>
<dbReference type="EMBL" id="JAYMYJ010000112">
    <property type="protein sequence ID" value="MEB4591841.1"/>
    <property type="molecule type" value="Genomic_DNA"/>
</dbReference>
<keyword evidence="5" id="KW-0540">Nuclease</keyword>
<dbReference type="GO" id="GO:0016787">
    <property type="term" value="F:hydrolase activity"/>
    <property type="evidence" value="ECO:0007669"/>
    <property type="project" value="UniProtKB-KW"/>
</dbReference>
<sequence>MSWEVRALGDLITLQRGYDLPTQARVVGNTPIISSSGISGFHDEPKENPPGVVTGRYGTIGEVFYIAEPYWPLNTTLFVKDFKGNNPRFIAYLLECLNLKEMNAAGAVPGVNRNHLHKIKTKAPTSRDTQDKISAIVTAYDDLIENNLQRIKLLEEMAQITYEEWFVRM</sequence>
<feature type="non-terminal residue" evidence="5">
    <location>
        <position position="169"/>
    </location>
</feature>
<dbReference type="PANTHER" id="PTHR30408:SF12">
    <property type="entry name" value="TYPE I RESTRICTION ENZYME MJAVIII SPECIFICITY SUBUNIT"/>
    <property type="match status" value="1"/>
</dbReference>
<evidence type="ECO:0000256" key="2">
    <source>
        <dbReference type="ARBA" id="ARBA00022747"/>
    </source>
</evidence>
<dbReference type="CDD" id="cd17267">
    <property type="entry name" value="RMtype1_S_EcoAO83I-TRD1-CR1_like"/>
    <property type="match status" value="1"/>
</dbReference>
<comment type="caution">
    <text evidence="5">The sequence shown here is derived from an EMBL/GenBank/DDBJ whole genome shotgun (WGS) entry which is preliminary data.</text>
</comment>
<reference evidence="6" key="1">
    <citation type="submission" date="2023-07" db="EMBL/GenBank/DDBJ databases">
        <title>The carbon used by Thiothrix.</title>
        <authorList>
            <person name="Chen L."/>
        </authorList>
    </citation>
    <scope>NUCLEOTIDE SEQUENCE [LARGE SCALE GENOMIC DNA]</scope>
</reference>
<keyword evidence="3" id="KW-0238">DNA-binding</keyword>
<evidence type="ECO:0000313" key="6">
    <source>
        <dbReference type="Proteomes" id="UP001308005"/>
    </source>
</evidence>
<keyword evidence="2" id="KW-0680">Restriction system</keyword>
<protein>
    <submittedName>
        <fullName evidence="5">Restriction endonuclease subunit S</fullName>
        <ecNumber evidence="5">3.1.21.-</ecNumber>
    </submittedName>
</protein>
<evidence type="ECO:0000256" key="3">
    <source>
        <dbReference type="ARBA" id="ARBA00023125"/>
    </source>
</evidence>
<dbReference type="Gene3D" id="1.10.287.1120">
    <property type="entry name" value="Bipartite methylase S protein"/>
    <property type="match status" value="1"/>
</dbReference>
<dbReference type="EC" id="3.1.21.-" evidence="5"/>
<dbReference type="InterPro" id="IPR000055">
    <property type="entry name" value="Restrct_endonuc_typeI_TRD"/>
</dbReference>
<dbReference type="GO" id="GO:0004519">
    <property type="term" value="F:endonuclease activity"/>
    <property type="evidence" value="ECO:0007669"/>
    <property type="project" value="UniProtKB-KW"/>
</dbReference>
<dbReference type="Pfam" id="PF01420">
    <property type="entry name" value="Methylase_S"/>
    <property type="match status" value="1"/>
</dbReference>
<keyword evidence="5" id="KW-0378">Hydrolase</keyword>
<dbReference type="Gene3D" id="3.90.220.20">
    <property type="entry name" value="DNA methylase specificity domains"/>
    <property type="match status" value="1"/>
</dbReference>
<reference evidence="5 6" key="2">
    <citation type="submission" date="2024-01" db="EMBL/GenBank/DDBJ databases">
        <authorList>
            <person name="Xie X."/>
        </authorList>
    </citation>
    <scope>NUCLEOTIDE SEQUENCE [LARGE SCALE GENOMIC DNA]</scope>
    <source>
        <strain evidence="5">SCUT-1</strain>
    </source>
</reference>
<evidence type="ECO:0000256" key="1">
    <source>
        <dbReference type="ARBA" id="ARBA00010923"/>
    </source>
</evidence>
<comment type="similarity">
    <text evidence="1">Belongs to the type-I restriction system S methylase family.</text>
</comment>
<evidence type="ECO:0000313" key="5">
    <source>
        <dbReference type="EMBL" id="MEB4591841.1"/>
    </source>
</evidence>
<dbReference type="Proteomes" id="UP001308005">
    <property type="component" value="Unassembled WGS sequence"/>
</dbReference>
<organism evidence="5 6">
    <name type="scientific">Candidatus Thiothrix phosphatis</name>
    <dbReference type="NCBI Taxonomy" id="3112415"/>
    <lineage>
        <taxon>Bacteria</taxon>
        <taxon>Pseudomonadati</taxon>
        <taxon>Pseudomonadota</taxon>
        <taxon>Gammaproteobacteria</taxon>
        <taxon>Thiotrichales</taxon>
        <taxon>Thiotrichaceae</taxon>
        <taxon>Thiothrix</taxon>
    </lineage>
</organism>
<dbReference type="SUPFAM" id="SSF116734">
    <property type="entry name" value="DNA methylase specificity domain"/>
    <property type="match status" value="1"/>
</dbReference>
<keyword evidence="6" id="KW-1185">Reference proteome</keyword>
<dbReference type="InterPro" id="IPR044946">
    <property type="entry name" value="Restrct_endonuc_typeI_TRD_sf"/>
</dbReference>
<evidence type="ECO:0000259" key="4">
    <source>
        <dbReference type="Pfam" id="PF01420"/>
    </source>
</evidence>
<feature type="domain" description="Type I restriction modification DNA specificity" evidence="4">
    <location>
        <begin position="3"/>
        <end position="155"/>
    </location>
</feature>
<proteinExistence type="inferred from homology"/>
<accession>A0ABU6CYD2</accession>
<dbReference type="RefSeq" id="WP_324695756.1">
    <property type="nucleotide sequence ID" value="NZ_JAYMYJ010000112.1"/>
</dbReference>
<gene>
    <name evidence="5" type="ORF">VSS37_12685</name>
</gene>
<name>A0ABU6CYD2_9GAMM</name>
<dbReference type="InterPro" id="IPR052021">
    <property type="entry name" value="Type-I_RS_S_subunit"/>
</dbReference>
<dbReference type="PANTHER" id="PTHR30408">
    <property type="entry name" value="TYPE-1 RESTRICTION ENZYME ECOKI SPECIFICITY PROTEIN"/>
    <property type="match status" value="1"/>
</dbReference>